<comment type="caution">
    <text evidence="2">The sequence shown here is derived from an EMBL/GenBank/DDBJ whole genome shotgun (WGS) entry which is preliminary data.</text>
</comment>
<evidence type="ECO:0000313" key="3">
    <source>
        <dbReference type="Proteomes" id="UP000094527"/>
    </source>
</evidence>
<dbReference type="OrthoDB" id="8293118at2759"/>
<keyword evidence="1" id="KW-0732">Signal</keyword>
<protein>
    <submittedName>
        <fullName evidence="2">Uncharacterized protein</fullName>
    </submittedName>
</protein>
<evidence type="ECO:0000256" key="1">
    <source>
        <dbReference type="SAM" id="SignalP"/>
    </source>
</evidence>
<name>A0A1D2M4W6_ORCCI</name>
<feature type="signal peptide" evidence="1">
    <location>
        <begin position="1"/>
        <end position="20"/>
    </location>
</feature>
<dbReference type="Proteomes" id="UP000094527">
    <property type="component" value="Unassembled WGS sequence"/>
</dbReference>
<keyword evidence="3" id="KW-1185">Reference proteome</keyword>
<proteinExistence type="predicted"/>
<accession>A0A1D2M4W6</accession>
<dbReference type="EMBL" id="LJIJ01004337">
    <property type="protein sequence ID" value="ODM87951.1"/>
    <property type="molecule type" value="Genomic_DNA"/>
</dbReference>
<dbReference type="OMA" id="EVQGARN"/>
<organism evidence="2 3">
    <name type="scientific">Orchesella cincta</name>
    <name type="common">Springtail</name>
    <name type="synonym">Podura cincta</name>
    <dbReference type="NCBI Taxonomy" id="48709"/>
    <lineage>
        <taxon>Eukaryota</taxon>
        <taxon>Metazoa</taxon>
        <taxon>Ecdysozoa</taxon>
        <taxon>Arthropoda</taxon>
        <taxon>Hexapoda</taxon>
        <taxon>Collembola</taxon>
        <taxon>Entomobryomorpha</taxon>
        <taxon>Entomobryoidea</taxon>
        <taxon>Orchesellidae</taxon>
        <taxon>Orchesellinae</taxon>
        <taxon>Orchesella</taxon>
    </lineage>
</organism>
<gene>
    <name evidence="2" type="ORF">Ocin01_18732</name>
</gene>
<sequence>MNHFLTLFLVYTVMVAPTRASAGMGVRSLELTQPGEGAPPSTLPEVQGARNCGGPGQVVAWRYETCGGDGICQIPGDDVKRQSELEFIPSQDASELGVRLGFVKDGAAKIFYEKAISNSEVQGGERYIMNALGGAKEDLKGKTITLQFILYRVDSGDVEVCSEADFLIV</sequence>
<reference evidence="2 3" key="1">
    <citation type="journal article" date="2016" name="Genome Biol. Evol.">
        <title>Gene Family Evolution Reflects Adaptation to Soil Environmental Stressors in the Genome of the Collembolan Orchesella cincta.</title>
        <authorList>
            <person name="Faddeeva-Vakhrusheva A."/>
            <person name="Derks M.F."/>
            <person name="Anvar S.Y."/>
            <person name="Agamennone V."/>
            <person name="Suring W."/>
            <person name="Smit S."/>
            <person name="van Straalen N.M."/>
            <person name="Roelofs D."/>
        </authorList>
    </citation>
    <scope>NUCLEOTIDE SEQUENCE [LARGE SCALE GENOMIC DNA]</scope>
    <source>
        <tissue evidence="2">Mixed pool</tissue>
    </source>
</reference>
<dbReference type="AlphaFoldDB" id="A0A1D2M4W6"/>
<evidence type="ECO:0000313" key="2">
    <source>
        <dbReference type="EMBL" id="ODM87951.1"/>
    </source>
</evidence>
<feature type="chain" id="PRO_5008903468" evidence="1">
    <location>
        <begin position="21"/>
        <end position="169"/>
    </location>
</feature>